<keyword evidence="2" id="KW-0479">Metal-binding</keyword>
<keyword evidence="17" id="KW-1185">Reference proteome</keyword>
<evidence type="ECO:0000256" key="5">
    <source>
        <dbReference type="ARBA" id="ARBA00022806"/>
    </source>
</evidence>
<feature type="transmembrane region" description="Helical" evidence="13">
    <location>
        <begin position="51"/>
        <end position="73"/>
    </location>
</feature>
<keyword evidence="13" id="KW-1133">Transmembrane helix</keyword>
<feature type="domain" description="Helicase C-terminal" evidence="15">
    <location>
        <begin position="223"/>
        <end position="386"/>
    </location>
</feature>
<keyword evidence="3" id="KW-0547">Nucleotide-binding</keyword>
<comment type="similarity">
    <text evidence="1">Belongs to the helicase family. RecQ subfamily.</text>
</comment>
<keyword evidence="7" id="KW-0238">DNA-binding</keyword>
<keyword evidence="4 16" id="KW-0378">Hydrolase</keyword>
<evidence type="ECO:0000256" key="4">
    <source>
        <dbReference type="ARBA" id="ARBA00022801"/>
    </source>
</evidence>
<accession>A0ABW2XKC1</accession>
<evidence type="ECO:0000256" key="11">
    <source>
        <dbReference type="ARBA" id="ARBA00044535"/>
    </source>
</evidence>
<dbReference type="RefSeq" id="WP_242619563.1">
    <property type="nucleotide sequence ID" value="NZ_CAACUY010000153.1"/>
</dbReference>
<keyword evidence="5 16" id="KW-0347">Helicase</keyword>
<dbReference type="Pfam" id="PF16124">
    <property type="entry name" value="RecQ_Zn_bind"/>
    <property type="match status" value="1"/>
</dbReference>
<keyword evidence="8" id="KW-0413">Isomerase</keyword>
<dbReference type="NCBIfam" id="TIGR00614">
    <property type="entry name" value="recQ_fam"/>
    <property type="match status" value="1"/>
</dbReference>
<evidence type="ECO:0000256" key="7">
    <source>
        <dbReference type="ARBA" id="ARBA00023125"/>
    </source>
</evidence>
<evidence type="ECO:0000256" key="9">
    <source>
        <dbReference type="ARBA" id="ARBA00034617"/>
    </source>
</evidence>
<feature type="domain" description="Helicase ATP-binding" evidence="14">
    <location>
        <begin position="30"/>
        <end position="199"/>
    </location>
</feature>
<evidence type="ECO:0000259" key="15">
    <source>
        <dbReference type="PROSITE" id="PS51194"/>
    </source>
</evidence>
<protein>
    <recommendedName>
        <fullName evidence="11">ATP-dependent DNA helicase RecQ</fullName>
        <ecNumber evidence="10">5.6.2.4</ecNumber>
    </recommendedName>
    <alternativeName>
        <fullName evidence="12">DNA 3'-5' helicase RecQ</fullName>
    </alternativeName>
</protein>
<dbReference type="GO" id="GO:0003678">
    <property type="term" value="F:DNA helicase activity"/>
    <property type="evidence" value="ECO:0007669"/>
    <property type="project" value="UniProtKB-EC"/>
</dbReference>
<gene>
    <name evidence="16" type="ORF">ACFQZM_10705</name>
</gene>
<dbReference type="InterPro" id="IPR027417">
    <property type="entry name" value="P-loop_NTPase"/>
</dbReference>
<dbReference type="CDD" id="cd17920">
    <property type="entry name" value="DEXHc_RecQ"/>
    <property type="match status" value="1"/>
</dbReference>
<dbReference type="PANTHER" id="PTHR13710">
    <property type="entry name" value="DNA HELICASE RECQ FAMILY MEMBER"/>
    <property type="match status" value="1"/>
</dbReference>
<dbReference type="EC" id="5.6.2.4" evidence="10"/>
<evidence type="ECO:0000259" key="14">
    <source>
        <dbReference type="PROSITE" id="PS51192"/>
    </source>
</evidence>
<dbReference type="GO" id="GO:0016787">
    <property type="term" value="F:hydrolase activity"/>
    <property type="evidence" value="ECO:0007669"/>
    <property type="project" value="UniProtKB-KW"/>
</dbReference>
<comment type="caution">
    <text evidence="16">The sequence shown here is derived from an EMBL/GenBank/DDBJ whole genome shotgun (WGS) entry which is preliminary data.</text>
</comment>
<organism evidence="16 17">
    <name type="scientific">Actinomadura fibrosa</name>
    <dbReference type="NCBI Taxonomy" id="111802"/>
    <lineage>
        <taxon>Bacteria</taxon>
        <taxon>Bacillati</taxon>
        <taxon>Actinomycetota</taxon>
        <taxon>Actinomycetes</taxon>
        <taxon>Streptosporangiales</taxon>
        <taxon>Thermomonosporaceae</taxon>
        <taxon>Actinomadura</taxon>
    </lineage>
</organism>
<keyword evidence="13" id="KW-0812">Transmembrane</keyword>
<dbReference type="InterPro" id="IPR011545">
    <property type="entry name" value="DEAD/DEAH_box_helicase_dom"/>
</dbReference>
<dbReference type="Proteomes" id="UP001597063">
    <property type="component" value="Unassembled WGS sequence"/>
</dbReference>
<dbReference type="InterPro" id="IPR014001">
    <property type="entry name" value="Helicase_ATP-bd"/>
</dbReference>
<dbReference type="EMBL" id="JBHTGP010000005">
    <property type="protein sequence ID" value="MFD0684971.1"/>
    <property type="molecule type" value="Genomic_DNA"/>
</dbReference>
<dbReference type="PROSITE" id="PS51194">
    <property type="entry name" value="HELICASE_CTER"/>
    <property type="match status" value="1"/>
</dbReference>
<dbReference type="InterPro" id="IPR001650">
    <property type="entry name" value="Helicase_C-like"/>
</dbReference>
<sequence>MNGKRTRTVDGVVREVLGLDSLRPGQPEAMEALAAGRDALVVMPTGSGKSAVYVVAGVLLGGPVVVVSPLVSLQRDQALGLRELGLEAHVLNAATGQAERERAWEALAGDAVAFVFMAPEQLVREDARALLAKSPPRLLVVDEAHCISAWGHDFRPDYLRLGAIVDALPKRPVVAALTATAAPPVRAEIAERLGLRDAVEIVRGFDRPEIRLTVRSFHEADDQFEAVLDTARRLDGSGIVYTATRKDTVRYAERLEGAGVYHAGLRKSERDAVQASFMDGGTRIVVATNAFGMGIDKPDIRFVLHARVPGSLDSYYQEIGRAGRDGSDAEAVCFFRPADLGLPRFFSGGLPDEEATAALYSAVEEAGPVGRKDLGRRVEMSPRRLAVLLDLLQEADAVRLGRRVQLVRDAPSRDEAVARVTRLAENRRETERTRIEMMRRYCELTDCRGRFLLRYFGEFSDRRCGRCDNCRAGRAEAHADNRDFPTGVRVEHRAWGPGQVVVGEGDRVTVLFDDVGYKELLVESVLDNDLLTRL</sequence>
<evidence type="ECO:0000313" key="16">
    <source>
        <dbReference type="EMBL" id="MFD0684971.1"/>
    </source>
</evidence>
<comment type="catalytic activity">
    <reaction evidence="9">
        <text>Couples ATP hydrolysis with the unwinding of duplex DNA by translocating in the 3'-5' direction.</text>
        <dbReference type="EC" id="5.6.2.4"/>
    </reaction>
</comment>
<evidence type="ECO:0000313" key="17">
    <source>
        <dbReference type="Proteomes" id="UP001597063"/>
    </source>
</evidence>
<dbReference type="InterPro" id="IPR004589">
    <property type="entry name" value="DNA_helicase_ATP-dep_RecQ"/>
</dbReference>
<dbReference type="SMART" id="SM00487">
    <property type="entry name" value="DEXDc"/>
    <property type="match status" value="1"/>
</dbReference>
<keyword evidence="13" id="KW-0472">Membrane</keyword>
<evidence type="ECO:0000256" key="3">
    <source>
        <dbReference type="ARBA" id="ARBA00022741"/>
    </source>
</evidence>
<dbReference type="InterPro" id="IPR032284">
    <property type="entry name" value="RecQ_Zn-bd"/>
</dbReference>
<proteinExistence type="inferred from homology"/>
<dbReference type="Gene3D" id="3.40.50.300">
    <property type="entry name" value="P-loop containing nucleotide triphosphate hydrolases"/>
    <property type="match status" value="2"/>
</dbReference>
<keyword evidence="6" id="KW-0067">ATP-binding</keyword>
<dbReference type="PANTHER" id="PTHR13710:SF105">
    <property type="entry name" value="ATP-DEPENDENT DNA HELICASE Q1"/>
    <property type="match status" value="1"/>
</dbReference>
<dbReference type="SMART" id="SM00490">
    <property type="entry name" value="HELICc"/>
    <property type="match status" value="1"/>
</dbReference>
<evidence type="ECO:0000256" key="10">
    <source>
        <dbReference type="ARBA" id="ARBA00034808"/>
    </source>
</evidence>
<dbReference type="Pfam" id="PF00270">
    <property type="entry name" value="DEAD"/>
    <property type="match status" value="1"/>
</dbReference>
<reference evidence="17" key="1">
    <citation type="journal article" date="2019" name="Int. J. Syst. Evol. Microbiol.">
        <title>The Global Catalogue of Microorganisms (GCM) 10K type strain sequencing project: providing services to taxonomists for standard genome sequencing and annotation.</title>
        <authorList>
            <consortium name="The Broad Institute Genomics Platform"/>
            <consortium name="The Broad Institute Genome Sequencing Center for Infectious Disease"/>
            <person name="Wu L."/>
            <person name="Ma J."/>
        </authorList>
    </citation>
    <scope>NUCLEOTIDE SEQUENCE [LARGE SCALE GENOMIC DNA]</scope>
    <source>
        <strain evidence="17">JCM 9371</strain>
    </source>
</reference>
<dbReference type="SUPFAM" id="SSF52540">
    <property type="entry name" value="P-loop containing nucleoside triphosphate hydrolases"/>
    <property type="match status" value="1"/>
</dbReference>
<dbReference type="PROSITE" id="PS51192">
    <property type="entry name" value="HELICASE_ATP_BIND_1"/>
    <property type="match status" value="1"/>
</dbReference>
<evidence type="ECO:0000256" key="13">
    <source>
        <dbReference type="SAM" id="Phobius"/>
    </source>
</evidence>
<evidence type="ECO:0000256" key="8">
    <source>
        <dbReference type="ARBA" id="ARBA00023235"/>
    </source>
</evidence>
<evidence type="ECO:0000256" key="1">
    <source>
        <dbReference type="ARBA" id="ARBA00005446"/>
    </source>
</evidence>
<evidence type="ECO:0000256" key="2">
    <source>
        <dbReference type="ARBA" id="ARBA00022723"/>
    </source>
</evidence>
<evidence type="ECO:0000256" key="6">
    <source>
        <dbReference type="ARBA" id="ARBA00022840"/>
    </source>
</evidence>
<name>A0ABW2XKC1_9ACTN</name>
<dbReference type="Pfam" id="PF00271">
    <property type="entry name" value="Helicase_C"/>
    <property type="match status" value="1"/>
</dbReference>
<evidence type="ECO:0000256" key="12">
    <source>
        <dbReference type="ARBA" id="ARBA00044550"/>
    </source>
</evidence>